<evidence type="ECO:0000313" key="2">
    <source>
        <dbReference type="EMBL" id="GAA3754307.1"/>
    </source>
</evidence>
<sequence>MQGHDEPVADPHLGGGTALLRPEEQVFEAMLEGWRNQQLARSLAVSMIEGR</sequence>
<name>A0ABP7G296_9ACTN</name>
<protein>
    <submittedName>
        <fullName evidence="2">Uncharacterized protein</fullName>
    </submittedName>
</protein>
<feature type="region of interest" description="Disordered" evidence="1">
    <location>
        <begin position="1"/>
        <end position="20"/>
    </location>
</feature>
<gene>
    <name evidence="2" type="ORF">GCM10022402_36220</name>
</gene>
<dbReference type="RefSeq" id="WP_344973503.1">
    <property type="nucleotide sequence ID" value="NZ_BAABDD010000019.1"/>
</dbReference>
<evidence type="ECO:0000313" key="3">
    <source>
        <dbReference type="Proteomes" id="UP001500908"/>
    </source>
</evidence>
<comment type="caution">
    <text evidence="2">The sequence shown here is derived from an EMBL/GenBank/DDBJ whole genome shotgun (WGS) entry which is preliminary data.</text>
</comment>
<dbReference type="Proteomes" id="UP001500908">
    <property type="component" value="Unassembled WGS sequence"/>
</dbReference>
<dbReference type="EMBL" id="BAABDD010000019">
    <property type="protein sequence ID" value="GAA3754307.1"/>
    <property type="molecule type" value="Genomic_DNA"/>
</dbReference>
<accession>A0ABP7G296</accession>
<proteinExistence type="predicted"/>
<evidence type="ECO:0000256" key="1">
    <source>
        <dbReference type="SAM" id="MobiDB-lite"/>
    </source>
</evidence>
<reference evidence="3" key="1">
    <citation type="journal article" date="2019" name="Int. J. Syst. Evol. Microbiol.">
        <title>The Global Catalogue of Microorganisms (GCM) 10K type strain sequencing project: providing services to taxonomists for standard genome sequencing and annotation.</title>
        <authorList>
            <consortium name="The Broad Institute Genomics Platform"/>
            <consortium name="The Broad Institute Genome Sequencing Center for Infectious Disease"/>
            <person name="Wu L."/>
            <person name="Ma J."/>
        </authorList>
    </citation>
    <scope>NUCLEOTIDE SEQUENCE [LARGE SCALE GENOMIC DNA]</scope>
    <source>
        <strain evidence="3">JCM 17137</strain>
    </source>
</reference>
<keyword evidence="3" id="KW-1185">Reference proteome</keyword>
<organism evidence="2 3">
    <name type="scientific">Salinactinospora qingdaonensis</name>
    <dbReference type="NCBI Taxonomy" id="702744"/>
    <lineage>
        <taxon>Bacteria</taxon>
        <taxon>Bacillati</taxon>
        <taxon>Actinomycetota</taxon>
        <taxon>Actinomycetes</taxon>
        <taxon>Streptosporangiales</taxon>
        <taxon>Nocardiopsidaceae</taxon>
        <taxon>Salinactinospora</taxon>
    </lineage>
</organism>